<evidence type="ECO:0000313" key="1">
    <source>
        <dbReference type="EMBL" id="MPN56005.1"/>
    </source>
</evidence>
<name>A0A645IX52_9ZZZZ</name>
<gene>
    <name evidence="1" type="ORF">SDC9_203689</name>
</gene>
<dbReference type="EMBL" id="VSSQ01125865">
    <property type="protein sequence ID" value="MPN56005.1"/>
    <property type="molecule type" value="Genomic_DNA"/>
</dbReference>
<reference evidence="1" key="1">
    <citation type="submission" date="2019-08" db="EMBL/GenBank/DDBJ databases">
        <authorList>
            <person name="Kucharzyk K."/>
            <person name="Murdoch R.W."/>
            <person name="Higgins S."/>
            <person name="Loffler F."/>
        </authorList>
    </citation>
    <scope>NUCLEOTIDE SEQUENCE</scope>
</reference>
<sequence length="39" mass="4344">MPVYVAEEPLNCVVNGTGIVLENIEKLKTVLISTRKPKF</sequence>
<dbReference type="AlphaFoldDB" id="A0A645IX52"/>
<comment type="caution">
    <text evidence="1">The sequence shown here is derived from an EMBL/GenBank/DDBJ whole genome shotgun (WGS) entry which is preliminary data.</text>
</comment>
<organism evidence="1">
    <name type="scientific">bioreactor metagenome</name>
    <dbReference type="NCBI Taxonomy" id="1076179"/>
    <lineage>
        <taxon>unclassified sequences</taxon>
        <taxon>metagenomes</taxon>
        <taxon>ecological metagenomes</taxon>
    </lineage>
</organism>
<accession>A0A645IX52</accession>
<evidence type="ECO:0008006" key="2">
    <source>
        <dbReference type="Google" id="ProtNLM"/>
    </source>
</evidence>
<proteinExistence type="predicted"/>
<protein>
    <recommendedName>
        <fullName evidence="2">Rod shape-determining protein MreB</fullName>
    </recommendedName>
</protein>